<dbReference type="PRINTS" id="PR00722">
    <property type="entry name" value="CHYMOTRYPSIN"/>
</dbReference>
<evidence type="ECO:0000256" key="4">
    <source>
        <dbReference type="ARBA" id="ARBA00022729"/>
    </source>
</evidence>
<proteinExistence type="predicted"/>
<dbReference type="InterPro" id="IPR043504">
    <property type="entry name" value="Peptidase_S1_PA_chymotrypsin"/>
</dbReference>
<dbReference type="InterPro" id="IPR018114">
    <property type="entry name" value="TRYPSIN_HIS"/>
</dbReference>
<evidence type="ECO:0000256" key="2">
    <source>
        <dbReference type="ARBA" id="ARBA00022525"/>
    </source>
</evidence>
<protein>
    <recommendedName>
        <fullName evidence="9">Peptidase S1 domain-containing protein</fullName>
    </recommendedName>
</protein>
<sequence>MNKLPSITIFFCQIVTTEFVCVDGAKIKVCNSLGNGFNDCVHGSNESKLICDERNCNKKHCKCGITAPLVTPLIVHGWALEKQKWPWHATLYSLQHRYWTFWCGGSLISEKAVVTAAHCVWSLKATTIKVGLGKHFRNFEKVDPGLIFDVAQIIIQPLYQDLVGNYGSDIAILILKKSVKFSENIRPVCIDWKEKDFTRSLDNSTLGMIVGLGITEKDEYSNTLKATYLPVVPDTKCIETQKRDFKKYVTLSTFCAGWRNGTGVCNGDSGGGLVFDKYKNKTWVLEGIVSVSPRRLGTSFCDTNYFTIFTKVGMYVDWIKNVLNISTES</sequence>
<dbReference type="Pfam" id="PF00089">
    <property type="entry name" value="Trypsin"/>
    <property type="match status" value="1"/>
</dbReference>
<keyword evidence="8" id="KW-1015">Disulfide bond</keyword>
<dbReference type="PANTHER" id="PTHR24252">
    <property type="entry name" value="ACROSIN-RELATED"/>
    <property type="match status" value="1"/>
</dbReference>
<organism evidence="10 11">
    <name type="scientific">Pyrocoelia pectoralis</name>
    <dbReference type="NCBI Taxonomy" id="417401"/>
    <lineage>
        <taxon>Eukaryota</taxon>
        <taxon>Metazoa</taxon>
        <taxon>Ecdysozoa</taxon>
        <taxon>Arthropoda</taxon>
        <taxon>Hexapoda</taxon>
        <taxon>Insecta</taxon>
        <taxon>Pterygota</taxon>
        <taxon>Neoptera</taxon>
        <taxon>Endopterygota</taxon>
        <taxon>Coleoptera</taxon>
        <taxon>Polyphaga</taxon>
        <taxon>Elateriformia</taxon>
        <taxon>Elateroidea</taxon>
        <taxon>Lampyridae</taxon>
        <taxon>Lampyrinae</taxon>
        <taxon>Pyrocoelia</taxon>
    </lineage>
</organism>
<dbReference type="SMART" id="SM00020">
    <property type="entry name" value="Tryp_SPc"/>
    <property type="match status" value="1"/>
</dbReference>
<dbReference type="Proteomes" id="UP001329430">
    <property type="component" value="Chromosome 1"/>
</dbReference>
<evidence type="ECO:0000256" key="5">
    <source>
        <dbReference type="ARBA" id="ARBA00022801"/>
    </source>
</evidence>
<evidence type="ECO:0000256" key="1">
    <source>
        <dbReference type="ARBA" id="ARBA00004613"/>
    </source>
</evidence>
<evidence type="ECO:0000256" key="3">
    <source>
        <dbReference type="ARBA" id="ARBA00022670"/>
    </source>
</evidence>
<keyword evidence="2" id="KW-0964">Secreted</keyword>
<dbReference type="GO" id="GO:0005576">
    <property type="term" value="C:extracellular region"/>
    <property type="evidence" value="ECO:0007669"/>
    <property type="project" value="UniProtKB-SubCell"/>
</dbReference>
<dbReference type="SUPFAM" id="SSF50494">
    <property type="entry name" value="Trypsin-like serine proteases"/>
    <property type="match status" value="1"/>
</dbReference>
<evidence type="ECO:0000259" key="9">
    <source>
        <dbReference type="PROSITE" id="PS50240"/>
    </source>
</evidence>
<gene>
    <name evidence="10" type="ORF">RI129_000246</name>
</gene>
<dbReference type="PANTHER" id="PTHR24252:SF7">
    <property type="entry name" value="HYALIN"/>
    <property type="match status" value="1"/>
</dbReference>
<name>A0AAN7ZPV9_9COLE</name>
<reference evidence="10 11" key="1">
    <citation type="journal article" date="2024" name="Insects">
        <title>An Improved Chromosome-Level Genome Assembly of the Firefly Pyrocoelia pectoralis.</title>
        <authorList>
            <person name="Fu X."/>
            <person name="Meyer-Rochow V.B."/>
            <person name="Ballantyne L."/>
            <person name="Zhu X."/>
        </authorList>
    </citation>
    <scope>NUCLEOTIDE SEQUENCE [LARGE SCALE GENOMIC DNA]</scope>
    <source>
        <strain evidence="10">XCY_ONT2</strain>
    </source>
</reference>
<dbReference type="InterPro" id="IPR001314">
    <property type="entry name" value="Peptidase_S1A"/>
</dbReference>
<keyword evidence="6" id="KW-0720">Serine protease</keyword>
<evidence type="ECO:0000313" key="11">
    <source>
        <dbReference type="Proteomes" id="UP001329430"/>
    </source>
</evidence>
<evidence type="ECO:0000256" key="6">
    <source>
        <dbReference type="ARBA" id="ARBA00022825"/>
    </source>
</evidence>
<comment type="caution">
    <text evidence="10">The sequence shown here is derived from an EMBL/GenBank/DDBJ whole genome shotgun (WGS) entry which is preliminary data.</text>
</comment>
<keyword evidence="3" id="KW-0645">Protease</keyword>
<dbReference type="EMBL" id="JAVRBK010000001">
    <property type="protein sequence ID" value="KAK5649217.1"/>
    <property type="molecule type" value="Genomic_DNA"/>
</dbReference>
<accession>A0AAN7ZPV9</accession>
<evidence type="ECO:0000313" key="10">
    <source>
        <dbReference type="EMBL" id="KAK5649217.1"/>
    </source>
</evidence>
<comment type="subcellular location">
    <subcellularLocation>
        <location evidence="1">Secreted</location>
    </subcellularLocation>
</comment>
<keyword evidence="5" id="KW-0378">Hydrolase</keyword>
<keyword evidence="7" id="KW-0865">Zymogen</keyword>
<keyword evidence="11" id="KW-1185">Reference proteome</keyword>
<dbReference type="GO" id="GO:0004252">
    <property type="term" value="F:serine-type endopeptidase activity"/>
    <property type="evidence" value="ECO:0007669"/>
    <property type="project" value="InterPro"/>
</dbReference>
<dbReference type="CDD" id="cd00190">
    <property type="entry name" value="Tryp_SPc"/>
    <property type="match status" value="1"/>
</dbReference>
<dbReference type="PROSITE" id="PS00134">
    <property type="entry name" value="TRYPSIN_HIS"/>
    <property type="match status" value="1"/>
</dbReference>
<evidence type="ECO:0000256" key="7">
    <source>
        <dbReference type="ARBA" id="ARBA00023145"/>
    </source>
</evidence>
<dbReference type="PROSITE" id="PS50240">
    <property type="entry name" value="TRYPSIN_DOM"/>
    <property type="match status" value="1"/>
</dbReference>
<evidence type="ECO:0000256" key="8">
    <source>
        <dbReference type="ARBA" id="ARBA00023157"/>
    </source>
</evidence>
<feature type="domain" description="Peptidase S1" evidence="9">
    <location>
        <begin position="74"/>
        <end position="324"/>
    </location>
</feature>
<dbReference type="FunFam" id="2.40.10.10:FF:000146">
    <property type="entry name" value="Serine protease 53"/>
    <property type="match status" value="1"/>
</dbReference>
<dbReference type="GO" id="GO:0006508">
    <property type="term" value="P:proteolysis"/>
    <property type="evidence" value="ECO:0007669"/>
    <property type="project" value="UniProtKB-KW"/>
</dbReference>
<dbReference type="InterPro" id="IPR001254">
    <property type="entry name" value="Trypsin_dom"/>
</dbReference>
<dbReference type="AlphaFoldDB" id="A0AAN7ZPV9"/>
<keyword evidence="4" id="KW-0732">Signal</keyword>
<dbReference type="InterPro" id="IPR009003">
    <property type="entry name" value="Peptidase_S1_PA"/>
</dbReference>
<dbReference type="Gene3D" id="2.40.10.10">
    <property type="entry name" value="Trypsin-like serine proteases"/>
    <property type="match status" value="2"/>
</dbReference>